<feature type="compositionally biased region" description="Basic and acidic residues" evidence="2">
    <location>
        <begin position="83"/>
        <end position="98"/>
    </location>
</feature>
<comment type="caution">
    <text evidence="3">The sequence shown here is derived from an EMBL/GenBank/DDBJ whole genome shotgun (WGS) entry which is preliminary data.</text>
</comment>
<evidence type="ECO:0000256" key="1">
    <source>
        <dbReference type="HAMAP-Rule" id="MF_00386"/>
    </source>
</evidence>
<keyword evidence="1" id="KW-0472">Membrane</keyword>
<comment type="similarity">
    <text evidence="1">Belongs to the UPF0161 family.</text>
</comment>
<proteinExistence type="inferred from homology"/>
<gene>
    <name evidence="3" type="ORF">DD235_11840</name>
</gene>
<dbReference type="PANTHER" id="PTHR33383:SF1">
    <property type="entry name" value="MEMBRANE PROTEIN INSERTION EFFICIENCY FACTOR-RELATED"/>
    <property type="match status" value="1"/>
</dbReference>
<dbReference type="RefSeq" id="WP_109062312.1">
    <property type="nucleotide sequence ID" value="NZ_QETA01000005.1"/>
</dbReference>
<evidence type="ECO:0000313" key="4">
    <source>
        <dbReference type="Proteomes" id="UP000245212"/>
    </source>
</evidence>
<keyword evidence="4" id="KW-1185">Reference proteome</keyword>
<dbReference type="AlphaFoldDB" id="A0A2V1JZK4"/>
<evidence type="ECO:0000313" key="3">
    <source>
        <dbReference type="EMBL" id="PWF22071.1"/>
    </source>
</evidence>
<dbReference type="PANTHER" id="PTHR33383">
    <property type="entry name" value="MEMBRANE PROTEIN INSERTION EFFICIENCY FACTOR-RELATED"/>
    <property type="match status" value="1"/>
</dbReference>
<sequence>MLKSLLIAPIRFYRYFISPWTGHSCRFTPTCSQYAIEAIETHGAWKGFWLMVRRIGRCHPWAQGGIDPVPGCQCGANHAPHGPQHEHGEHDGRHHPQP</sequence>
<comment type="function">
    <text evidence="1">Could be involved in insertion of integral membrane proteins into the membrane.</text>
</comment>
<dbReference type="HAMAP" id="MF_00386">
    <property type="entry name" value="UPF0161_YidD"/>
    <property type="match status" value="1"/>
</dbReference>
<name>A0A2V1JZK4_9BURK</name>
<dbReference type="SMART" id="SM01234">
    <property type="entry name" value="Haemolytic"/>
    <property type="match status" value="1"/>
</dbReference>
<feature type="region of interest" description="Disordered" evidence="2">
    <location>
        <begin position="77"/>
        <end position="98"/>
    </location>
</feature>
<evidence type="ECO:0000256" key="2">
    <source>
        <dbReference type="SAM" id="MobiDB-lite"/>
    </source>
</evidence>
<dbReference type="NCBIfam" id="TIGR00278">
    <property type="entry name" value="membrane protein insertion efficiency factor YidD"/>
    <property type="match status" value="1"/>
</dbReference>
<dbReference type="Proteomes" id="UP000245212">
    <property type="component" value="Unassembled WGS sequence"/>
</dbReference>
<keyword evidence="1" id="KW-1003">Cell membrane</keyword>
<dbReference type="Pfam" id="PF01809">
    <property type="entry name" value="YidD"/>
    <property type="match status" value="1"/>
</dbReference>
<protein>
    <recommendedName>
        <fullName evidence="1">Putative membrane protein insertion efficiency factor</fullName>
    </recommendedName>
</protein>
<dbReference type="EMBL" id="QETA01000005">
    <property type="protein sequence ID" value="PWF22071.1"/>
    <property type="molecule type" value="Genomic_DNA"/>
</dbReference>
<organism evidence="3 4">
    <name type="scientific">Corticimicrobacter populi</name>
    <dbReference type="NCBI Taxonomy" id="2175229"/>
    <lineage>
        <taxon>Bacteria</taxon>
        <taxon>Pseudomonadati</taxon>
        <taxon>Pseudomonadota</taxon>
        <taxon>Betaproteobacteria</taxon>
        <taxon>Burkholderiales</taxon>
        <taxon>Alcaligenaceae</taxon>
        <taxon>Corticimicrobacter</taxon>
    </lineage>
</organism>
<dbReference type="InterPro" id="IPR002696">
    <property type="entry name" value="Membr_insert_effic_factor_YidD"/>
</dbReference>
<dbReference type="GO" id="GO:0005886">
    <property type="term" value="C:plasma membrane"/>
    <property type="evidence" value="ECO:0007669"/>
    <property type="project" value="UniProtKB-SubCell"/>
</dbReference>
<accession>A0A2V1JZK4</accession>
<reference evidence="4" key="1">
    <citation type="submission" date="2018-05" db="EMBL/GenBank/DDBJ databases">
        <authorList>
            <person name="Li Y."/>
        </authorList>
    </citation>
    <scope>NUCLEOTIDE SEQUENCE [LARGE SCALE GENOMIC DNA]</scope>
    <source>
        <strain evidence="4">3d-2-2</strain>
    </source>
</reference>
<comment type="subcellular location">
    <subcellularLocation>
        <location evidence="1">Cell membrane</location>
        <topology evidence="1">Peripheral membrane protein</topology>
        <orientation evidence="1">Cytoplasmic side</orientation>
    </subcellularLocation>
</comment>